<keyword evidence="6" id="KW-0206">Cytoskeleton</keyword>
<dbReference type="SUPFAM" id="SSF50729">
    <property type="entry name" value="PH domain-like"/>
    <property type="match status" value="2"/>
</dbReference>
<dbReference type="Ensembl" id="ENSGWIT00000030042.1">
    <property type="protein sequence ID" value="ENSGWIP00000027533.1"/>
    <property type="gene ID" value="ENSGWIG00000014396.1"/>
</dbReference>
<dbReference type="RefSeq" id="XP_028328160.1">
    <property type="nucleotide sequence ID" value="XM_028472359.1"/>
</dbReference>
<dbReference type="GO" id="GO:0005856">
    <property type="term" value="C:cytoskeleton"/>
    <property type="evidence" value="ECO:0007669"/>
    <property type="project" value="UniProtKB-SubCell"/>
</dbReference>
<evidence type="ECO:0000313" key="13">
    <source>
        <dbReference type="Ensembl" id="ENSGWIP00000027533.1"/>
    </source>
</evidence>
<feature type="domain" description="PDZ" evidence="12">
    <location>
        <begin position="57"/>
        <end position="140"/>
    </location>
</feature>
<proteinExistence type="inferred from homology"/>
<dbReference type="InterPro" id="IPR001849">
    <property type="entry name" value="PH_domain"/>
</dbReference>
<dbReference type="FunFam" id="2.30.29.30:FF:000448">
    <property type="entry name" value="Syntrophin gamma 1"/>
    <property type="match status" value="1"/>
</dbReference>
<reference evidence="13" key="3">
    <citation type="submission" date="2025-09" db="UniProtKB">
        <authorList>
            <consortium name="Ensembl"/>
        </authorList>
    </citation>
    <scope>IDENTIFICATION</scope>
</reference>
<dbReference type="InterPro" id="IPR001478">
    <property type="entry name" value="PDZ"/>
</dbReference>
<sequence length="534" mass="60030">MEFKTSNEEIKTGIYLMQEGNEEPFNIRLHLAKDILTIQEQDVICVSGEPFYSSERSVTIRRQTIGGFGLSIKGGAEHKIPVVISKISKEQKAELSGLLFIGDSILQINGINVRSYRHEEVVQVLRNAGEEVTLNVSFLKKTPAFLKLPLVEDCTCKPDGSHHCIPSDQSSGTSSPLCDSGLHLNYHPNNTDTLSCSSWPTSPALRWEKRWVDLRLIPLLHSRLSQYVPGSDVCRKNAFQVIAVDGVCSGVLQFVMAEDCLDWLNAIGSNISNLTQHNVKKINRNFPVNQQIVYMGWADEREQDSLQDRMYSPKFLALRGSALFKFSAPPVTTWDWTRAERSFTVYEIMAKTLKDGDLVDKRGHCFSIQTESGEDLFFSVELQDELLLWEKAFQMATFLEVERIQSKTYACIMESHLMGLTVDFTMGFVCFDAASKAVLWRYKFSQLKGSSDDGKSKIKFLFQNQDSKSIEAKELEFSNLFAVLHCIHAFFAAKVACLDPVFVENRGLAPPTATIPPLCGLSCNSQPPKLKYTT</sequence>
<feature type="domain" description="PH" evidence="11">
    <location>
        <begin position="291"/>
        <end position="398"/>
    </location>
</feature>
<gene>
    <name evidence="13" type="primary">sntg1</name>
</gene>
<dbReference type="Pfam" id="PF00595">
    <property type="entry name" value="PDZ"/>
    <property type="match status" value="1"/>
</dbReference>
<evidence type="ECO:0000256" key="1">
    <source>
        <dbReference type="ARBA" id="ARBA00004123"/>
    </source>
</evidence>
<evidence type="ECO:0000256" key="6">
    <source>
        <dbReference type="ARBA" id="ARBA00023212"/>
    </source>
</evidence>
<evidence type="ECO:0000256" key="9">
    <source>
        <dbReference type="ARBA" id="ARBA00068209"/>
    </source>
</evidence>
<dbReference type="GeneID" id="114478977"/>
<dbReference type="InterPro" id="IPR055108">
    <property type="entry name" value="Syntrophin_4th"/>
</dbReference>
<comment type="subcellular location">
    <subcellularLocation>
        <location evidence="2">Cytoplasm</location>
        <location evidence="2">Cytoskeleton</location>
    </subcellularLocation>
    <subcellularLocation>
        <location evidence="1">Nucleus</location>
    </subcellularLocation>
</comment>
<dbReference type="SMART" id="SM00228">
    <property type="entry name" value="PDZ"/>
    <property type="match status" value="1"/>
</dbReference>
<organism evidence="13 14">
    <name type="scientific">Gouania willdenowi</name>
    <name type="common">Blunt-snouted clingfish</name>
    <name type="synonym">Lepadogaster willdenowi</name>
    <dbReference type="NCBI Taxonomy" id="441366"/>
    <lineage>
        <taxon>Eukaryota</taxon>
        <taxon>Metazoa</taxon>
        <taxon>Chordata</taxon>
        <taxon>Craniata</taxon>
        <taxon>Vertebrata</taxon>
        <taxon>Euteleostomi</taxon>
        <taxon>Actinopterygii</taxon>
        <taxon>Neopterygii</taxon>
        <taxon>Teleostei</taxon>
        <taxon>Neoteleostei</taxon>
        <taxon>Acanthomorphata</taxon>
        <taxon>Ovalentaria</taxon>
        <taxon>Blenniimorphae</taxon>
        <taxon>Blenniiformes</taxon>
        <taxon>Gobiesocoidei</taxon>
        <taxon>Gobiesocidae</taxon>
        <taxon>Gobiesocinae</taxon>
        <taxon>Gouania</taxon>
    </lineage>
</organism>
<name>A0A8C5EX44_GOUWI</name>
<dbReference type="PROSITE" id="PS50106">
    <property type="entry name" value="PDZ"/>
    <property type="match status" value="1"/>
</dbReference>
<dbReference type="RefSeq" id="XP_028328159.1">
    <property type="nucleotide sequence ID" value="XM_028472358.1"/>
</dbReference>
<keyword evidence="5" id="KW-0009">Actin-binding</keyword>
<evidence type="ECO:0000313" key="14">
    <source>
        <dbReference type="Proteomes" id="UP000694680"/>
    </source>
</evidence>
<dbReference type="PROSITE" id="PS50003">
    <property type="entry name" value="PH_DOMAIN"/>
    <property type="match status" value="1"/>
</dbReference>
<dbReference type="GO" id="GO:0003779">
    <property type="term" value="F:actin binding"/>
    <property type="evidence" value="ECO:0007669"/>
    <property type="project" value="UniProtKB-KW"/>
</dbReference>
<protein>
    <recommendedName>
        <fullName evidence="9">Gamma-1-syntrophin</fullName>
    </recommendedName>
    <alternativeName>
        <fullName evidence="10">Syntrophin-4</fullName>
    </alternativeName>
</protein>
<dbReference type="InterPro" id="IPR036034">
    <property type="entry name" value="PDZ_sf"/>
</dbReference>
<dbReference type="AlphaFoldDB" id="A0A8C5EX44"/>
<keyword evidence="7" id="KW-0539">Nucleus</keyword>
<comment type="similarity">
    <text evidence="3">Belongs to the syntrophin family.</text>
</comment>
<evidence type="ECO:0000256" key="4">
    <source>
        <dbReference type="ARBA" id="ARBA00022490"/>
    </source>
</evidence>
<dbReference type="Gene3D" id="2.30.42.10">
    <property type="match status" value="1"/>
</dbReference>
<dbReference type="GO" id="GO:0016013">
    <property type="term" value="C:syntrophin complex"/>
    <property type="evidence" value="ECO:0007669"/>
    <property type="project" value="UniProtKB-ARBA"/>
</dbReference>
<dbReference type="CTD" id="54212"/>
<dbReference type="SUPFAM" id="SSF50156">
    <property type="entry name" value="PDZ domain-like"/>
    <property type="match status" value="1"/>
</dbReference>
<dbReference type="CDD" id="cd06801">
    <property type="entry name" value="PDZ_syntrophin-like"/>
    <property type="match status" value="1"/>
</dbReference>
<accession>A0A8C5EX44</accession>
<evidence type="ECO:0000256" key="2">
    <source>
        <dbReference type="ARBA" id="ARBA00004245"/>
    </source>
</evidence>
<dbReference type="Proteomes" id="UP000694680">
    <property type="component" value="Chromosome 17"/>
</dbReference>
<comment type="function">
    <text evidence="8">Adapter protein that binds to and probably organizes the subcellular localization of a variety of proteins. May link various receptors to the actin cytoskeleton and the dystrophin glycoprotein complex. May participate in regulating the subcellular location of diacylglycerol kinase-zeta to ensure that diacylglycerol is rapidly inactivated following receptor activation.</text>
</comment>
<evidence type="ECO:0000256" key="7">
    <source>
        <dbReference type="ARBA" id="ARBA00023242"/>
    </source>
</evidence>
<keyword evidence="14" id="KW-1185">Reference proteome</keyword>
<dbReference type="GO" id="GO:0005634">
    <property type="term" value="C:nucleus"/>
    <property type="evidence" value="ECO:0007669"/>
    <property type="project" value="UniProtKB-SubCell"/>
</dbReference>
<reference evidence="13" key="1">
    <citation type="submission" date="2020-06" db="EMBL/GenBank/DDBJ databases">
        <authorList>
            <consortium name="Wellcome Sanger Institute Data Sharing"/>
        </authorList>
    </citation>
    <scope>NUCLEOTIDE SEQUENCE [LARGE SCALE GENOMIC DNA]</scope>
</reference>
<dbReference type="PANTHER" id="PTHR10554">
    <property type="entry name" value="SYNTROPHIN"/>
    <property type="match status" value="1"/>
</dbReference>
<dbReference type="GO" id="GO:0005198">
    <property type="term" value="F:structural molecule activity"/>
    <property type="evidence" value="ECO:0007669"/>
    <property type="project" value="InterPro"/>
</dbReference>
<evidence type="ECO:0000259" key="11">
    <source>
        <dbReference type="PROSITE" id="PS50003"/>
    </source>
</evidence>
<evidence type="ECO:0000256" key="8">
    <source>
        <dbReference type="ARBA" id="ARBA00057519"/>
    </source>
</evidence>
<dbReference type="PANTHER" id="PTHR10554:SF2">
    <property type="entry name" value="GAMMA-1-SYNTROPHIN"/>
    <property type="match status" value="1"/>
</dbReference>
<evidence type="ECO:0000256" key="3">
    <source>
        <dbReference type="ARBA" id="ARBA00010798"/>
    </source>
</evidence>
<dbReference type="InterPro" id="IPR015482">
    <property type="entry name" value="Syntrophin"/>
</dbReference>
<dbReference type="FunFam" id="2.30.42.10:FF:000080">
    <property type="entry name" value="Syntrophin gamma 1"/>
    <property type="match status" value="1"/>
</dbReference>
<evidence type="ECO:0000256" key="10">
    <source>
        <dbReference type="ARBA" id="ARBA00075426"/>
    </source>
</evidence>
<evidence type="ECO:0000256" key="5">
    <source>
        <dbReference type="ARBA" id="ARBA00023203"/>
    </source>
</evidence>
<reference evidence="13" key="2">
    <citation type="submission" date="2025-08" db="UniProtKB">
        <authorList>
            <consortium name="Ensembl"/>
        </authorList>
    </citation>
    <scope>IDENTIFICATION</scope>
</reference>
<keyword evidence="4" id="KW-0963">Cytoplasm</keyword>
<dbReference type="Pfam" id="PF23012">
    <property type="entry name" value="Syntrophin_4th"/>
    <property type="match status" value="1"/>
</dbReference>
<dbReference type="OrthoDB" id="9975356at2759"/>
<evidence type="ECO:0000259" key="12">
    <source>
        <dbReference type="PROSITE" id="PS50106"/>
    </source>
</evidence>